<accession>A0A559MLZ8</accession>
<dbReference type="GO" id="GO:0016020">
    <property type="term" value="C:membrane"/>
    <property type="evidence" value="ECO:0007669"/>
    <property type="project" value="UniProtKB-SubCell"/>
</dbReference>
<dbReference type="Proteomes" id="UP000315522">
    <property type="component" value="Unassembled WGS sequence"/>
</dbReference>
<keyword evidence="2" id="KW-0328">Glycosyltransferase</keyword>
<evidence type="ECO:0000256" key="5">
    <source>
        <dbReference type="ARBA" id="ARBA00022989"/>
    </source>
</evidence>
<comment type="subcellular location">
    <subcellularLocation>
        <location evidence="1">Membrane</location>
    </subcellularLocation>
</comment>
<dbReference type="GO" id="GO:0016757">
    <property type="term" value="F:glycosyltransferase activity"/>
    <property type="evidence" value="ECO:0007669"/>
    <property type="project" value="UniProtKB-KW"/>
</dbReference>
<evidence type="ECO:0000256" key="7">
    <source>
        <dbReference type="ARBA" id="ARBA00023180"/>
    </source>
</evidence>
<keyword evidence="9" id="KW-1185">Reference proteome</keyword>
<evidence type="ECO:0000256" key="6">
    <source>
        <dbReference type="ARBA" id="ARBA00023136"/>
    </source>
</evidence>
<keyword evidence="4" id="KW-0812">Transmembrane</keyword>
<dbReference type="PANTHER" id="PTHR47844">
    <property type="entry name" value="SYNTHASE CPS1, PUTATIVE (AFU_ORTHOLOGUE AFUA_7G02500)-RELATED"/>
    <property type="match status" value="1"/>
</dbReference>
<keyword evidence="7" id="KW-0325">Glycoprotein</keyword>
<evidence type="ECO:0000256" key="1">
    <source>
        <dbReference type="ARBA" id="ARBA00004370"/>
    </source>
</evidence>
<dbReference type="PANTHER" id="PTHR47844:SF1">
    <property type="entry name" value="EXOSTOSIN-LIKE 2"/>
    <property type="match status" value="1"/>
</dbReference>
<keyword evidence="3" id="KW-0808">Transferase</keyword>
<keyword evidence="5" id="KW-1133">Transmembrane helix</keyword>
<proteinExistence type="predicted"/>
<comment type="caution">
    <text evidence="8">The sequence shown here is derived from an EMBL/GenBank/DDBJ whole genome shotgun (WGS) entry which is preliminary data.</text>
</comment>
<evidence type="ECO:0000313" key="8">
    <source>
        <dbReference type="EMBL" id="TVY93990.1"/>
    </source>
</evidence>
<dbReference type="InterPro" id="IPR052427">
    <property type="entry name" value="Glycosyltrans_GT2/GT47"/>
</dbReference>
<sequence length="124" mass="14845">MWSSGFGDDFPSLIWYTMKEFISLNWEQWWFFILFTVRYLRLIVHSIAHWRYKSIPIPDSPTYSSKDVTIILPTISTDIKELRQTIQSMLTCNPSQILIITTKRQYNDIQNLCTLMNMRNLKVF</sequence>
<evidence type="ECO:0000256" key="2">
    <source>
        <dbReference type="ARBA" id="ARBA00022676"/>
    </source>
</evidence>
<evidence type="ECO:0000313" key="9">
    <source>
        <dbReference type="Proteomes" id="UP000315522"/>
    </source>
</evidence>
<dbReference type="EMBL" id="QGML01000055">
    <property type="protein sequence ID" value="TVY93990.1"/>
    <property type="molecule type" value="Genomic_DNA"/>
</dbReference>
<name>A0A559MLZ8_9HELO</name>
<dbReference type="AlphaFoldDB" id="A0A559MLZ8"/>
<protein>
    <submittedName>
        <fullName evidence="8">Uncharacterized protein</fullName>
    </submittedName>
</protein>
<gene>
    <name evidence="8" type="ORF">LAWI1_G003142</name>
</gene>
<organism evidence="8 9">
    <name type="scientific">Lachnellula willkommii</name>
    <dbReference type="NCBI Taxonomy" id="215461"/>
    <lineage>
        <taxon>Eukaryota</taxon>
        <taxon>Fungi</taxon>
        <taxon>Dikarya</taxon>
        <taxon>Ascomycota</taxon>
        <taxon>Pezizomycotina</taxon>
        <taxon>Leotiomycetes</taxon>
        <taxon>Helotiales</taxon>
        <taxon>Lachnaceae</taxon>
        <taxon>Lachnellula</taxon>
    </lineage>
</organism>
<evidence type="ECO:0000256" key="4">
    <source>
        <dbReference type="ARBA" id="ARBA00022692"/>
    </source>
</evidence>
<evidence type="ECO:0000256" key="3">
    <source>
        <dbReference type="ARBA" id="ARBA00022679"/>
    </source>
</evidence>
<keyword evidence="6" id="KW-0472">Membrane</keyword>
<reference evidence="8 9" key="1">
    <citation type="submission" date="2018-05" db="EMBL/GenBank/DDBJ databases">
        <title>Genome sequencing and assembly of the regulated plant pathogen Lachnellula willkommii and related sister species for the development of diagnostic species identification markers.</title>
        <authorList>
            <person name="Giroux E."/>
            <person name="Bilodeau G."/>
        </authorList>
    </citation>
    <scope>NUCLEOTIDE SEQUENCE [LARGE SCALE GENOMIC DNA]</scope>
    <source>
        <strain evidence="8 9">CBS 172.35</strain>
    </source>
</reference>